<organism evidence="2 3">
    <name type="scientific">Phanerochaete sordida</name>
    <dbReference type="NCBI Taxonomy" id="48140"/>
    <lineage>
        <taxon>Eukaryota</taxon>
        <taxon>Fungi</taxon>
        <taxon>Dikarya</taxon>
        <taxon>Basidiomycota</taxon>
        <taxon>Agaricomycotina</taxon>
        <taxon>Agaricomycetes</taxon>
        <taxon>Polyporales</taxon>
        <taxon>Phanerochaetaceae</taxon>
        <taxon>Phanerochaete</taxon>
    </lineage>
</organism>
<gene>
    <name evidence="2" type="ORF">PsYK624_148030</name>
</gene>
<name>A0A9P3GN92_9APHY</name>
<protein>
    <submittedName>
        <fullName evidence="2">Uncharacterized protein</fullName>
    </submittedName>
</protein>
<keyword evidence="3" id="KW-1185">Reference proteome</keyword>
<feature type="region of interest" description="Disordered" evidence="1">
    <location>
        <begin position="82"/>
        <end position="105"/>
    </location>
</feature>
<accession>A0A9P3GN92</accession>
<comment type="caution">
    <text evidence="2">The sequence shown here is derived from an EMBL/GenBank/DDBJ whole genome shotgun (WGS) entry which is preliminary data.</text>
</comment>
<evidence type="ECO:0000313" key="2">
    <source>
        <dbReference type="EMBL" id="GJE98570.1"/>
    </source>
</evidence>
<sequence length="139" mass="14970">MLQIGRSCVVRHNSEFPARLSAWLDRKIGATIGWSVAYRRPGGVVDACCPEQHFAAGGVRAQCGACALPRLCPAVWGRPWGSQSHPGGCPTPGKEMTSSDPRAQTGAEDHQCIAALDPLCRLRAIVPLRSALVRTKRTR</sequence>
<dbReference type="Proteomes" id="UP000703269">
    <property type="component" value="Unassembled WGS sequence"/>
</dbReference>
<evidence type="ECO:0000256" key="1">
    <source>
        <dbReference type="SAM" id="MobiDB-lite"/>
    </source>
</evidence>
<proteinExistence type="predicted"/>
<dbReference type="EMBL" id="BPQB01000090">
    <property type="protein sequence ID" value="GJE98570.1"/>
    <property type="molecule type" value="Genomic_DNA"/>
</dbReference>
<evidence type="ECO:0000313" key="3">
    <source>
        <dbReference type="Proteomes" id="UP000703269"/>
    </source>
</evidence>
<dbReference type="AlphaFoldDB" id="A0A9P3GN92"/>
<reference evidence="2 3" key="1">
    <citation type="submission" date="2021-08" db="EMBL/GenBank/DDBJ databases">
        <title>Draft Genome Sequence of Phanerochaete sordida strain YK-624.</title>
        <authorList>
            <person name="Mori T."/>
            <person name="Dohra H."/>
            <person name="Suzuki T."/>
            <person name="Kawagishi H."/>
            <person name="Hirai H."/>
        </authorList>
    </citation>
    <scope>NUCLEOTIDE SEQUENCE [LARGE SCALE GENOMIC DNA]</scope>
    <source>
        <strain evidence="2 3">YK-624</strain>
    </source>
</reference>